<protein>
    <submittedName>
        <fullName evidence="1">Uncharacterized protein</fullName>
    </submittedName>
</protein>
<reference evidence="1 2" key="1">
    <citation type="submission" date="2023-11" db="EMBL/GenBank/DDBJ databases">
        <authorList>
            <person name="Okamura Y."/>
        </authorList>
    </citation>
    <scope>NUCLEOTIDE SEQUENCE [LARGE SCALE GENOMIC DNA]</scope>
</reference>
<proteinExistence type="predicted"/>
<gene>
    <name evidence="1" type="ORF">LNINA_LOCUS9170</name>
</gene>
<keyword evidence="2" id="KW-1185">Reference proteome</keyword>
<evidence type="ECO:0000313" key="2">
    <source>
        <dbReference type="Proteomes" id="UP001497472"/>
    </source>
</evidence>
<dbReference type="Proteomes" id="UP001497472">
    <property type="component" value="Unassembled WGS sequence"/>
</dbReference>
<dbReference type="AlphaFoldDB" id="A0AAV1JL68"/>
<dbReference type="EMBL" id="CAVLEF010000040">
    <property type="protein sequence ID" value="CAK1549907.1"/>
    <property type="molecule type" value="Genomic_DNA"/>
</dbReference>
<name>A0AAV1JL68_9NEOP</name>
<sequence>MQYPIDSRAKRSLQNGDESQLKDETHIYIHPCRSLLHKLSTRRRGGAVRDTASTARGGENPCIYTIVSGIKGNRREMREKYARVRYRVAVEKGAGFLGTGLIVPSLRARHAELPRSLWKPPTAAVVVAASP</sequence>
<accession>A0AAV1JL68</accession>
<comment type="caution">
    <text evidence="1">The sequence shown here is derived from an EMBL/GenBank/DDBJ whole genome shotgun (WGS) entry which is preliminary data.</text>
</comment>
<organism evidence="1 2">
    <name type="scientific">Leptosia nina</name>
    <dbReference type="NCBI Taxonomy" id="320188"/>
    <lineage>
        <taxon>Eukaryota</taxon>
        <taxon>Metazoa</taxon>
        <taxon>Ecdysozoa</taxon>
        <taxon>Arthropoda</taxon>
        <taxon>Hexapoda</taxon>
        <taxon>Insecta</taxon>
        <taxon>Pterygota</taxon>
        <taxon>Neoptera</taxon>
        <taxon>Endopterygota</taxon>
        <taxon>Lepidoptera</taxon>
        <taxon>Glossata</taxon>
        <taxon>Ditrysia</taxon>
        <taxon>Papilionoidea</taxon>
        <taxon>Pieridae</taxon>
        <taxon>Pierinae</taxon>
        <taxon>Leptosia</taxon>
    </lineage>
</organism>
<evidence type="ECO:0000313" key="1">
    <source>
        <dbReference type="EMBL" id="CAK1549907.1"/>
    </source>
</evidence>